<keyword evidence="1" id="KW-0963">Cytoplasm</keyword>
<dbReference type="GO" id="GO:0006364">
    <property type="term" value="P:rRNA processing"/>
    <property type="evidence" value="ECO:0007669"/>
    <property type="project" value="UniProtKB-KW"/>
</dbReference>
<keyword evidence="2" id="KW-0698">rRNA processing</keyword>
<evidence type="ECO:0000256" key="3">
    <source>
        <dbReference type="ARBA" id="ARBA00022603"/>
    </source>
</evidence>
<protein>
    <submittedName>
        <fullName evidence="7">Methyltransferase small domain-containing protein</fullName>
    </submittedName>
</protein>
<evidence type="ECO:0000256" key="1">
    <source>
        <dbReference type="ARBA" id="ARBA00022490"/>
    </source>
</evidence>
<evidence type="ECO:0000313" key="8">
    <source>
        <dbReference type="Proteomes" id="UP000198704"/>
    </source>
</evidence>
<dbReference type="InterPro" id="IPR007848">
    <property type="entry name" value="Small_mtfrase_dom"/>
</dbReference>
<evidence type="ECO:0000256" key="5">
    <source>
        <dbReference type="ARBA" id="ARBA00022691"/>
    </source>
</evidence>
<dbReference type="SUPFAM" id="SSF53335">
    <property type="entry name" value="S-adenosyl-L-methionine-dependent methyltransferases"/>
    <property type="match status" value="1"/>
</dbReference>
<name>A0A1H0CAM8_9HYPH</name>
<dbReference type="OrthoDB" id="9800643at2"/>
<organism evidence="7 8">
    <name type="scientific">Methylobacterium phyllostachyos</name>
    <dbReference type="NCBI Taxonomy" id="582672"/>
    <lineage>
        <taxon>Bacteria</taxon>
        <taxon>Pseudomonadati</taxon>
        <taxon>Pseudomonadota</taxon>
        <taxon>Alphaproteobacteria</taxon>
        <taxon>Hyphomicrobiales</taxon>
        <taxon>Methylobacteriaceae</taxon>
        <taxon>Methylobacterium</taxon>
    </lineage>
</organism>
<dbReference type="InterPro" id="IPR002052">
    <property type="entry name" value="DNA_methylase_N6_adenine_CS"/>
</dbReference>
<gene>
    <name evidence="7" type="ORF">SAMN05216360_10985</name>
</gene>
<dbReference type="Proteomes" id="UP000198704">
    <property type="component" value="Unassembled WGS sequence"/>
</dbReference>
<dbReference type="GO" id="GO:0008170">
    <property type="term" value="F:N-methyltransferase activity"/>
    <property type="evidence" value="ECO:0007669"/>
    <property type="project" value="UniProtKB-ARBA"/>
</dbReference>
<dbReference type="CDD" id="cd02440">
    <property type="entry name" value="AdoMet_MTases"/>
    <property type="match status" value="1"/>
</dbReference>
<evidence type="ECO:0000259" key="6">
    <source>
        <dbReference type="Pfam" id="PF05175"/>
    </source>
</evidence>
<dbReference type="RefSeq" id="WP_091717186.1">
    <property type="nucleotide sequence ID" value="NZ_FNHS01000009.1"/>
</dbReference>
<evidence type="ECO:0000256" key="2">
    <source>
        <dbReference type="ARBA" id="ARBA00022552"/>
    </source>
</evidence>
<dbReference type="Gene3D" id="3.40.50.150">
    <property type="entry name" value="Vaccinia Virus protein VP39"/>
    <property type="match status" value="1"/>
</dbReference>
<accession>A0A1H0CAM8</accession>
<dbReference type="PANTHER" id="PTHR47816:SF4">
    <property type="entry name" value="RIBOSOMAL RNA SMALL SUBUNIT METHYLTRANSFERASE C"/>
    <property type="match status" value="1"/>
</dbReference>
<dbReference type="InterPro" id="IPR029063">
    <property type="entry name" value="SAM-dependent_MTases_sf"/>
</dbReference>
<dbReference type="STRING" id="582672.SAMN05216360_10985"/>
<proteinExistence type="predicted"/>
<dbReference type="GO" id="GO:0008757">
    <property type="term" value="F:S-adenosylmethionine-dependent methyltransferase activity"/>
    <property type="evidence" value="ECO:0007669"/>
    <property type="project" value="InterPro"/>
</dbReference>
<evidence type="ECO:0000313" key="7">
    <source>
        <dbReference type="EMBL" id="SDN54938.1"/>
    </source>
</evidence>
<dbReference type="EMBL" id="FNHS01000009">
    <property type="protein sequence ID" value="SDN54938.1"/>
    <property type="molecule type" value="Genomic_DNA"/>
</dbReference>
<dbReference type="PANTHER" id="PTHR47816">
    <property type="entry name" value="RIBOSOMAL RNA SMALL SUBUNIT METHYLTRANSFERASE C"/>
    <property type="match status" value="1"/>
</dbReference>
<sequence length="325" mass="34644">MTRSEPFPQSVFPEDEAAVLALARAVRETGYSFTTVTPATHAHVNARPPNAEAKSLRDVFGWSRPFRAGLLPEPILHLMRKAGAVVEDGPLLRPKLRFSSLDGELFTHSAYPPSAADAVFFGPDTMRFANAVIAHLEGRTSPVRRAVDLGCGSGAAGICIAKRAPGAEVVLVDINPAAMRAARVNARLAGTDGVAVRRSDMLRDVEGLFDLIVSNPPFMIDTAARAYRHGGGPLGAGLSLAVAEQAVERLAPGGSLVLFTGAAIVEGEDPFRDAVADLCARTGLDWTYREFDPDEYGEELATEAYDAVERLALVVLTATRPGMRP</sequence>
<dbReference type="Pfam" id="PF05175">
    <property type="entry name" value="MTS"/>
    <property type="match status" value="1"/>
</dbReference>
<evidence type="ECO:0000256" key="4">
    <source>
        <dbReference type="ARBA" id="ARBA00022679"/>
    </source>
</evidence>
<keyword evidence="8" id="KW-1185">Reference proteome</keyword>
<keyword evidence="3 7" id="KW-0489">Methyltransferase</keyword>
<dbReference type="GO" id="GO:0032259">
    <property type="term" value="P:methylation"/>
    <property type="evidence" value="ECO:0007669"/>
    <property type="project" value="UniProtKB-KW"/>
</dbReference>
<feature type="domain" description="Methyltransferase small" evidence="6">
    <location>
        <begin position="133"/>
        <end position="258"/>
    </location>
</feature>
<dbReference type="AlphaFoldDB" id="A0A1H0CAM8"/>
<dbReference type="PROSITE" id="PS00092">
    <property type="entry name" value="N6_MTASE"/>
    <property type="match status" value="1"/>
</dbReference>
<dbReference type="InterPro" id="IPR046977">
    <property type="entry name" value="RsmC/RlmG"/>
</dbReference>
<reference evidence="8" key="1">
    <citation type="submission" date="2016-10" db="EMBL/GenBank/DDBJ databases">
        <authorList>
            <person name="Varghese N."/>
            <person name="Submissions S."/>
        </authorList>
    </citation>
    <scope>NUCLEOTIDE SEQUENCE [LARGE SCALE GENOMIC DNA]</scope>
    <source>
        <strain evidence="8">BL47</strain>
    </source>
</reference>
<keyword evidence="4 7" id="KW-0808">Transferase</keyword>
<keyword evidence="5" id="KW-0949">S-adenosyl-L-methionine</keyword>
<dbReference type="GO" id="GO:0003676">
    <property type="term" value="F:nucleic acid binding"/>
    <property type="evidence" value="ECO:0007669"/>
    <property type="project" value="InterPro"/>
</dbReference>